<dbReference type="CDD" id="cd11377">
    <property type="entry name" value="Pro-peptidase_S53"/>
    <property type="match status" value="1"/>
</dbReference>
<organism evidence="12 13">
    <name type="scientific">Dokdonella ginsengisoli</name>
    <dbReference type="NCBI Taxonomy" id="363846"/>
    <lineage>
        <taxon>Bacteria</taxon>
        <taxon>Pseudomonadati</taxon>
        <taxon>Pseudomonadota</taxon>
        <taxon>Gammaproteobacteria</taxon>
        <taxon>Lysobacterales</taxon>
        <taxon>Rhodanobacteraceae</taxon>
        <taxon>Dokdonella</taxon>
    </lineage>
</organism>
<keyword evidence="8" id="KW-0865">Zymogen</keyword>
<dbReference type="Pfam" id="PF02369">
    <property type="entry name" value="Big_1"/>
    <property type="match status" value="2"/>
</dbReference>
<dbReference type="PANTHER" id="PTHR14218:SF15">
    <property type="entry name" value="TRIPEPTIDYL-PEPTIDASE 1"/>
    <property type="match status" value="1"/>
</dbReference>
<dbReference type="InterPro" id="IPR008964">
    <property type="entry name" value="Invasin/intimin_cell_adhesion"/>
</dbReference>
<accession>A0ABV9QWA1</accession>
<dbReference type="SUPFAM" id="SSF54897">
    <property type="entry name" value="Protease propeptides/inhibitors"/>
    <property type="match status" value="1"/>
</dbReference>
<evidence type="ECO:0000256" key="4">
    <source>
        <dbReference type="ARBA" id="ARBA00022723"/>
    </source>
</evidence>
<dbReference type="InterPro" id="IPR000209">
    <property type="entry name" value="Peptidase_S8/S53_dom"/>
</dbReference>
<evidence type="ECO:0000256" key="6">
    <source>
        <dbReference type="ARBA" id="ARBA00022825"/>
    </source>
</evidence>
<evidence type="ECO:0000256" key="7">
    <source>
        <dbReference type="ARBA" id="ARBA00022837"/>
    </source>
</evidence>
<keyword evidence="3 9" id="KW-0645">Protease</keyword>
<keyword evidence="13" id="KW-1185">Reference proteome</keyword>
<keyword evidence="10" id="KW-0732">Signal</keyword>
<dbReference type="PROSITE" id="PS00138">
    <property type="entry name" value="SUBTILASE_SER"/>
    <property type="match status" value="1"/>
</dbReference>
<keyword evidence="6 9" id="KW-0720">Serine protease</keyword>
<evidence type="ECO:0000256" key="5">
    <source>
        <dbReference type="ARBA" id="ARBA00022801"/>
    </source>
</evidence>
<evidence type="ECO:0000313" key="13">
    <source>
        <dbReference type="Proteomes" id="UP001595886"/>
    </source>
</evidence>
<dbReference type="SUPFAM" id="SSF49373">
    <property type="entry name" value="Invasin/intimin cell-adhesion fragments"/>
    <property type="match status" value="2"/>
</dbReference>
<dbReference type="SUPFAM" id="SSF52743">
    <property type="entry name" value="Subtilisin-like"/>
    <property type="match status" value="1"/>
</dbReference>
<dbReference type="InterPro" id="IPR050819">
    <property type="entry name" value="Tripeptidyl-peptidase_I"/>
</dbReference>
<keyword evidence="5 9" id="KW-0378">Hydrolase</keyword>
<dbReference type="SMART" id="SM00944">
    <property type="entry name" value="Pro-kuma_activ"/>
    <property type="match status" value="1"/>
</dbReference>
<feature type="active site" description="Charge relay system" evidence="9">
    <location>
        <position position="315"/>
    </location>
</feature>
<dbReference type="InterPro" id="IPR015366">
    <property type="entry name" value="S53_propep"/>
</dbReference>
<dbReference type="InterPro" id="IPR011042">
    <property type="entry name" value="6-blade_b-propeller_TolB-like"/>
</dbReference>
<feature type="domain" description="Peptidase S53" evidence="11">
    <location>
        <begin position="235"/>
        <end position="597"/>
    </location>
</feature>
<dbReference type="EMBL" id="JBHSHD010000008">
    <property type="protein sequence ID" value="MFC4820919.1"/>
    <property type="molecule type" value="Genomic_DNA"/>
</dbReference>
<feature type="signal peptide" evidence="10">
    <location>
        <begin position="1"/>
        <end position="27"/>
    </location>
</feature>
<feature type="active site" description="Charge relay system" evidence="9">
    <location>
        <position position="319"/>
    </location>
</feature>
<dbReference type="PROSITE" id="PS51695">
    <property type="entry name" value="SEDOLISIN"/>
    <property type="match status" value="1"/>
</dbReference>
<evidence type="ECO:0000313" key="12">
    <source>
        <dbReference type="EMBL" id="MFC4820919.1"/>
    </source>
</evidence>
<gene>
    <name evidence="12" type="ORF">ACFO6Q_11320</name>
</gene>
<evidence type="ECO:0000256" key="2">
    <source>
        <dbReference type="ARBA" id="ARBA00010116"/>
    </source>
</evidence>
<comment type="caution">
    <text evidence="12">The sequence shown here is derived from an EMBL/GenBank/DDBJ whole genome shotgun (WGS) entry which is preliminary data.</text>
</comment>
<dbReference type="InterPro" id="IPR023828">
    <property type="entry name" value="Peptidase_S8_Ser-AS"/>
</dbReference>
<dbReference type="InterPro" id="IPR030400">
    <property type="entry name" value="Sedolisin_dom"/>
</dbReference>
<dbReference type="InterPro" id="IPR036852">
    <property type="entry name" value="Peptidase_S8/S53_dom_sf"/>
</dbReference>
<comment type="caution">
    <text evidence="9">Lacks conserved residue(s) required for the propagation of feature annotation.</text>
</comment>
<evidence type="ECO:0000256" key="1">
    <source>
        <dbReference type="ARBA" id="ARBA00001913"/>
    </source>
</evidence>
<dbReference type="CDD" id="cd04056">
    <property type="entry name" value="Peptidases_S53"/>
    <property type="match status" value="1"/>
</dbReference>
<protein>
    <submittedName>
        <fullName evidence="12">Ig-like domain-containing protein</fullName>
    </submittedName>
</protein>
<evidence type="ECO:0000256" key="10">
    <source>
        <dbReference type="SAM" id="SignalP"/>
    </source>
</evidence>
<evidence type="ECO:0000256" key="8">
    <source>
        <dbReference type="ARBA" id="ARBA00023145"/>
    </source>
</evidence>
<evidence type="ECO:0000259" key="11">
    <source>
        <dbReference type="PROSITE" id="PS51695"/>
    </source>
</evidence>
<keyword evidence="4" id="KW-0479">Metal-binding</keyword>
<sequence length="1325" mass="135015">MFVSRARASVSRWIALAALLVCSGAFAAPEKTVALPGHVLPALAAAQRLQEKSGADPQALRLTVILRRDDEAGFASYLAEVYDPASAQFRRFLPPAAVSDRYGPSADGYAAVRGWFAAHGFRIAADSANRMTLDVEAPRATVAASLGIGIDDYVLDGRRFHANDGEPNLPPAIAARVHAVQGLSDLARPQSQREIHILVFSTVCMLTALADWDFLVAQQGSAAAQAAYLRALAKCINQNGTAAGYGKLIGVDPPPPAWQGVDGTGQRIGLLEYDHYTSSDVADYIRLIGLPDAQIDKVQSVAVGGGTVPGANQDEVLLDLADVLSVASGAQIGVYHTPFSGGASFQAMFNAMIDDQVDVISNSWAYCEDQTSAADVQSIDAILQAAAASGISVFSGSGDTGSTCLDGAAATAAVPASAPHLTAVGGTSLTLGPGYTYASETWWDGSGAVPPTGQGGFGSSRFFPRPAYQDGLHAGAMRSLPDVAANADPARGVLICAAALGGCPTGGLYGGTSSSTPLWAAFTALLNQAQGENFGWLNPALYPLAGTDAFHTAASMGSDFAHVGLGSPNLARLHQRLTAQTPGAVDAAVSEAHAYREDGFTYPADLGLPLPVPADGSTPAWIVVRAADANGNLIGGATVTLSAPGSHASVTPASATTAAGTGSAVFTLTDASVEDLVFTVRVAGTALAQTPRLSFVTPRAAGASILAFPTSVAADGIATTSITVTLHDAQDRPTPGKRVELAHDGRAVVTAPAPAVTDADGRIVFTATDAFEESVTFTAVDVSDGNLPVPGSAIVSFSGSAAGSCVTPPVALGDEVIAPYLNGFAAYPFFYGNTNFGCVGATNPAFDAAGNAYVGHLPTGDFYRFAAEGGSAGTRLSNLGPTLGTPVFDTHGRLYATHAVTTGDFRTGDIVEIDPNTGAQLRVLASNLTCPHSIAFDPLSGDLFFDDNCTGAGSDDPSLFRLTDPSGADPDRPTEVTVYATLPGTPNGVLSFAPDGTLYVATVYNPCEQSPVMRVSATDGPSPPTVEAVPGVTSCYWLRVGATDANGAAQSLLTYNLDATGFFLNRVEIATPAVQTPLARNLGSGTIGNDGCLYSSAPDVVYKLTPASGVCDFAATNPSPALALTPRTTTPNPRQGDTRTLTATFSNLVVPPDTPVSVRVTGANPRAALVRSDANGVAQFAYQGVSAGADVIVASATVGGLTLTSNPARLNWDSGPHASFLAFVGATGAHAGTTALVQASLTDIAQTPQAAVAGASVHFEVNGVSCEATTAANGVAGCPLPAPPPGVYTLTASYAGDSAHLAATASTLFAVPADDVDRIFADGFD</sequence>
<proteinExistence type="inferred from homology"/>
<dbReference type="InterPro" id="IPR013783">
    <property type="entry name" value="Ig-like_fold"/>
</dbReference>
<dbReference type="Gene3D" id="3.40.50.200">
    <property type="entry name" value="Peptidase S8/S53 domain"/>
    <property type="match status" value="1"/>
</dbReference>
<feature type="active site" description="Charge relay system" evidence="9">
    <location>
        <position position="513"/>
    </location>
</feature>
<dbReference type="PANTHER" id="PTHR14218">
    <property type="entry name" value="PROTEASE S8 TRIPEPTIDYL PEPTIDASE I CLN2"/>
    <property type="match status" value="1"/>
</dbReference>
<dbReference type="RefSeq" id="WP_380021057.1">
    <property type="nucleotide sequence ID" value="NZ_JBHSHD010000008.1"/>
</dbReference>
<evidence type="ECO:0000256" key="3">
    <source>
        <dbReference type="ARBA" id="ARBA00022670"/>
    </source>
</evidence>
<dbReference type="Pfam" id="PF09286">
    <property type="entry name" value="Pro-kuma_activ"/>
    <property type="match status" value="1"/>
</dbReference>
<dbReference type="InterPro" id="IPR003344">
    <property type="entry name" value="Big_1_dom"/>
</dbReference>
<comment type="similarity">
    <text evidence="2">Belongs to the intimin/invasin family.</text>
</comment>
<dbReference type="Proteomes" id="UP001595886">
    <property type="component" value="Unassembled WGS sequence"/>
</dbReference>
<keyword evidence="7" id="KW-0106">Calcium</keyword>
<dbReference type="SUPFAM" id="SSF63829">
    <property type="entry name" value="Calcium-dependent phosphotriesterase"/>
    <property type="match status" value="1"/>
</dbReference>
<dbReference type="Gene3D" id="2.120.10.30">
    <property type="entry name" value="TolB, C-terminal domain"/>
    <property type="match status" value="1"/>
</dbReference>
<dbReference type="Gene3D" id="2.60.40.10">
    <property type="entry name" value="Immunoglobulins"/>
    <property type="match status" value="3"/>
</dbReference>
<name>A0ABV9QWA1_9GAMM</name>
<reference evidence="13" key="1">
    <citation type="journal article" date="2019" name="Int. J. Syst. Evol. Microbiol.">
        <title>The Global Catalogue of Microorganisms (GCM) 10K type strain sequencing project: providing services to taxonomists for standard genome sequencing and annotation.</title>
        <authorList>
            <consortium name="The Broad Institute Genomics Platform"/>
            <consortium name="The Broad Institute Genome Sequencing Center for Infectious Disease"/>
            <person name="Wu L."/>
            <person name="Ma J."/>
        </authorList>
    </citation>
    <scope>NUCLEOTIDE SEQUENCE [LARGE SCALE GENOMIC DNA]</scope>
    <source>
        <strain evidence="13">CCUG 30340</strain>
    </source>
</reference>
<dbReference type="Pfam" id="PF00082">
    <property type="entry name" value="Peptidase_S8"/>
    <property type="match status" value="1"/>
</dbReference>
<evidence type="ECO:0000256" key="9">
    <source>
        <dbReference type="PROSITE-ProRule" id="PRU01032"/>
    </source>
</evidence>
<comment type="cofactor">
    <cofactor evidence="1">
        <name>Ca(2+)</name>
        <dbReference type="ChEBI" id="CHEBI:29108"/>
    </cofactor>
</comment>
<feature type="chain" id="PRO_5046399288" evidence="10">
    <location>
        <begin position="28"/>
        <end position="1325"/>
    </location>
</feature>